<dbReference type="SUPFAM" id="SSF52821">
    <property type="entry name" value="Rhodanese/Cell cycle control phosphatase"/>
    <property type="match status" value="1"/>
</dbReference>
<name>A0ABS2RLC9_9ACTN</name>
<dbReference type="InterPro" id="IPR001307">
    <property type="entry name" value="Thiosulphate_STrfase_CS"/>
</dbReference>
<proteinExistence type="predicted"/>
<dbReference type="PROSITE" id="PS50206">
    <property type="entry name" value="RHODANESE_3"/>
    <property type="match status" value="1"/>
</dbReference>
<sequence>MSEINQTDFARTHCDGRSQVVDVREREEFASGHVPGARWIPMGQLTNRLAEIDRTQPVYVICATGGRSSAMTDVLRHHGFDARSVAGGTSAWMAAGRVIDYGTPEGH</sequence>
<dbReference type="InterPro" id="IPR036873">
    <property type="entry name" value="Rhodanese-like_dom_sf"/>
</dbReference>
<gene>
    <name evidence="2" type="ORF">JOE57_001897</name>
</gene>
<keyword evidence="3" id="KW-1185">Reference proteome</keyword>
<dbReference type="EMBL" id="JAFBCF010000001">
    <property type="protein sequence ID" value="MBM7798976.1"/>
    <property type="molecule type" value="Genomic_DNA"/>
</dbReference>
<dbReference type="RefSeq" id="WP_338041237.1">
    <property type="nucleotide sequence ID" value="NZ_BAAAQP010000002.1"/>
</dbReference>
<feature type="domain" description="Rhodanese" evidence="1">
    <location>
        <begin position="14"/>
        <end position="101"/>
    </location>
</feature>
<dbReference type="InterPro" id="IPR050229">
    <property type="entry name" value="GlpE_sulfurtransferase"/>
</dbReference>
<evidence type="ECO:0000259" key="1">
    <source>
        <dbReference type="PROSITE" id="PS50206"/>
    </source>
</evidence>
<reference evidence="2 3" key="1">
    <citation type="submission" date="2021-01" db="EMBL/GenBank/DDBJ databases">
        <title>Sequencing the genomes of 1000 actinobacteria strains.</title>
        <authorList>
            <person name="Klenk H.-P."/>
        </authorList>
    </citation>
    <scope>NUCLEOTIDE SEQUENCE [LARGE SCALE GENOMIC DNA]</scope>
    <source>
        <strain evidence="2 3">DSM 18662</strain>
    </source>
</reference>
<dbReference type="Gene3D" id="3.40.250.10">
    <property type="entry name" value="Rhodanese-like domain"/>
    <property type="match status" value="1"/>
</dbReference>
<evidence type="ECO:0000313" key="2">
    <source>
        <dbReference type="EMBL" id="MBM7798976.1"/>
    </source>
</evidence>
<dbReference type="PANTHER" id="PTHR43031">
    <property type="entry name" value="FAD-DEPENDENT OXIDOREDUCTASE"/>
    <property type="match status" value="1"/>
</dbReference>
<accession>A0ABS2RLC9</accession>
<organism evidence="2 3">
    <name type="scientific">Microlunatus panaciterrae</name>
    <dbReference type="NCBI Taxonomy" id="400768"/>
    <lineage>
        <taxon>Bacteria</taxon>
        <taxon>Bacillati</taxon>
        <taxon>Actinomycetota</taxon>
        <taxon>Actinomycetes</taxon>
        <taxon>Propionibacteriales</taxon>
        <taxon>Propionibacteriaceae</taxon>
        <taxon>Microlunatus</taxon>
    </lineage>
</organism>
<dbReference type="PROSITE" id="PS00380">
    <property type="entry name" value="RHODANESE_1"/>
    <property type="match status" value="1"/>
</dbReference>
<dbReference type="CDD" id="cd00158">
    <property type="entry name" value="RHOD"/>
    <property type="match status" value="1"/>
</dbReference>
<evidence type="ECO:0000313" key="3">
    <source>
        <dbReference type="Proteomes" id="UP000704762"/>
    </source>
</evidence>
<comment type="caution">
    <text evidence="2">The sequence shown here is derived from an EMBL/GenBank/DDBJ whole genome shotgun (WGS) entry which is preliminary data.</text>
</comment>
<dbReference type="InterPro" id="IPR001763">
    <property type="entry name" value="Rhodanese-like_dom"/>
</dbReference>
<dbReference type="SMART" id="SM00450">
    <property type="entry name" value="RHOD"/>
    <property type="match status" value="1"/>
</dbReference>
<dbReference type="Proteomes" id="UP000704762">
    <property type="component" value="Unassembled WGS sequence"/>
</dbReference>
<protein>
    <submittedName>
        <fullName evidence="2">Rhodanese-related sulfurtransferase</fullName>
    </submittedName>
</protein>
<dbReference type="PANTHER" id="PTHR43031:SF1">
    <property type="entry name" value="PYRIDINE NUCLEOTIDE-DISULPHIDE OXIDOREDUCTASE"/>
    <property type="match status" value="1"/>
</dbReference>
<dbReference type="Pfam" id="PF00581">
    <property type="entry name" value="Rhodanese"/>
    <property type="match status" value="1"/>
</dbReference>